<evidence type="ECO:0000313" key="3">
    <source>
        <dbReference type="Proteomes" id="UP000272908"/>
    </source>
</evidence>
<feature type="region of interest" description="Disordered" evidence="1">
    <location>
        <begin position="238"/>
        <end position="266"/>
    </location>
</feature>
<name>A0A3B0M4T3_9RHOB</name>
<dbReference type="AlphaFoldDB" id="A0A3B0M4T3"/>
<gene>
    <name evidence="2" type="ORF">ROE7235_00253</name>
</gene>
<sequence>MIVLMLGSGPNVMASRDWPRAAFDRIVTINNAWAVRPDWDYLVFPDDFPPERRPLDLRPEQTLIPSDVYVPENNRYGGVVYAGATMAFSASYWALGALRPRVIGYLGCDMVYGTGATHFYGMGTADPLRPDPTLQNLRAKAARLELLAARDGCALVNLSKDASVLSFPRAGLDLLPSVAPRTGIADHIAPALAAERKLGAICPSGRYWDGPPLDAAALAEIDALWLAAHDAVHGTAVTPPAARPLPPIGSDGLSGHNGAARPPHPA</sequence>
<reference evidence="3" key="1">
    <citation type="submission" date="2018-08" db="EMBL/GenBank/DDBJ databases">
        <authorList>
            <person name="Rodrigo-Torres L."/>
            <person name="Arahal R. D."/>
            <person name="Lucena T."/>
        </authorList>
    </citation>
    <scope>NUCLEOTIDE SEQUENCE [LARGE SCALE GENOMIC DNA]</scope>
    <source>
        <strain evidence="3">CECT 7235</strain>
    </source>
</reference>
<keyword evidence="3" id="KW-1185">Reference proteome</keyword>
<dbReference type="Proteomes" id="UP000272908">
    <property type="component" value="Unassembled WGS sequence"/>
</dbReference>
<accession>A0A3B0M4T3</accession>
<evidence type="ECO:0000313" key="2">
    <source>
        <dbReference type="EMBL" id="SUZ30530.1"/>
    </source>
</evidence>
<dbReference type="RefSeq" id="WP_245963848.1">
    <property type="nucleotide sequence ID" value="NZ_UIHC01000002.1"/>
</dbReference>
<evidence type="ECO:0000256" key="1">
    <source>
        <dbReference type="SAM" id="MobiDB-lite"/>
    </source>
</evidence>
<protein>
    <submittedName>
        <fullName evidence="2">Uncharacterized protein</fullName>
    </submittedName>
</protein>
<organism evidence="2 3">
    <name type="scientific">Roseinatronobacter ekhonensis</name>
    <dbReference type="NCBI Taxonomy" id="254356"/>
    <lineage>
        <taxon>Bacteria</taxon>
        <taxon>Pseudomonadati</taxon>
        <taxon>Pseudomonadota</taxon>
        <taxon>Alphaproteobacteria</taxon>
        <taxon>Rhodobacterales</taxon>
        <taxon>Paracoccaceae</taxon>
        <taxon>Roseinatronobacter</taxon>
    </lineage>
</organism>
<proteinExistence type="predicted"/>
<dbReference type="EMBL" id="UIHC01000002">
    <property type="protein sequence ID" value="SUZ30530.1"/>
    <property type="molecule type" value="Genomic_DNA"/>
</dbReference>